<feature type="region of interest" description="Disordered" evidence="1">
    <location>
        <begin position="95"/>
        <end position="124"/>
    </location>
</feature>
<accession>A0A834IPL4</accession>
<proteinExistence type="predicted"/>
<comment type="caution">
    <text evidence="2">The sequence shown here is derived from an EMBL/GenBank/DDBJ whole genome shotgun (WGS) entry which is preliminary data.</text>
</comment>
<evidence type="ECO:0000313" key="3">
    <source>
        <dbReference type="Proteomes" id="UP000625711"/>
    </source>
</evidence>
<reference evidence="2" key="1">
    <citation type="submission" date="2020-08" db="EMBL/GenBank/DDBJ databases">
        <title>Genome sequencing and assembly of the red palm weevil Rhynchophorus ferrugineus.</title>
        <authorList>
            <person name="Dias G.B."/>
            <person name="Bergman C.M."/>
            <person name="Manee M."/>
        </authorList>
    </citation>
    <scope>NUCLEOTIDE SEQUENCE</scope>
    <source>
        <strain evidence="2">AA-2017</strain>
        <tissue evidence="2">Whole larva</tissue>
    </source>
</reference>
<sequence>MVNNHPTTTNVPNLSKNTELISSKTTSSRTRQKIKLKTAPRSIKHDPSRVTNHPQYPVGPPFFDTARNNSVFCSDANRNKMLTLSPHVVPSVFPGPQWTGTTPHGQKLAIIRRPGPRRPHQEGP</sequence>
<keyword evidence="3" id="KW-1185">Reference proteome</keyword>
<gene>
    <name evidence="2" type="ORF">GWI33_009318</name>
</gene>
<dbReference type="Proteomes" id="UP000625711">
    <property type="component" value="Unassembled WGS sequence"/>
</dbReference>
<dbReference type="AlphaFoldDB" id="A0A834IPL4"/>
<evidence type="ECO:0000313" key="2">
    <source>
        <dbReference type="EMBL" id="KAF7277707.1"/>
    </source>
</evidence>
<feature type="region of interest" description="Disordered" evidence="1">
    <location>
        <begin position="1"/>
        <end position="62"/>
    </location>
</feature>
<organism evidence="2 3">
    <name type="scientific">Rhynchophorus ferrugineus</name>
    <name type="common">Red palm weevil</name>
    <name type="synonym">Curculio ferrugineus</name>
    <dbReference type="NCBI Taxonomy" id="354439"/>
    <lineage>
        <taxon>Eukaryota</taxon>
        <taxon>Metazoa</taxon>
        <taxon>Ecdysozoa</taxon>
        <taxon>Arthropoda</taxon>
        <taxon>Hexapoda</taxon>
        <taxon>Insecta</taxon>
        <taxon>Pterygota</taxon>
        <taxon>Neoptera</taxon>
        <taxon>Endopterygota</taxon>
        <taxon>Coleoptera</taxon>
        <taxon>Polyphaga</taxon>
        <taxon>Cucujiformia</taxon>
        <taxon>Curculionidae</taxon>
        <taxon>Dryophthorinae</taxon>
        <taxon>Rhynchophorus</taxon>
    </lineage>
</organism>
<protein>
    <submittedName>
        <fullName evidence="2">Uncharacterized protein</fullName>
    </submittedName>
</protein>
<dbReference type="EMBL" id="JAACXV010000415">
    <property type="protein sequence ID" value="KAF7277707.1"/>
    <property type="molecule type" value="Genomic_DNA"/>
</dbReference>
<evidence type="ECO:0000256" key="1">
    <source>
        <dbReference type="SAM" id="MobiDB-lite"/>
    </source>
</evidence>
<name>A0A834IPL4_RHYFE</name>
<feature type="compositionally biased region" description="Low complexity" evidence="1">
    <location>
        <begin position="1"/>
        <end position="13"/>
    </location>
</feature>